<dbReference type="InterPro" id="IPR017853">
    <property type="entry name" value="GH"/>
</dbReference>
<dbReference type="InterPro" id="IPR017736">
    <property type="entry name" value="Glyco_hydro_1_beta-glucosidase"/>
</dbReference>
<dbReference type="InterPro" id="IPR018120">
    <property type="entry name" value="Glyco_hydro_1_AS"/>
</dbReference>
<keyword evidence="4 12" id="KW-0378">Hydrolase</keyword>
<dbReference type="NCBIfam" id="TIGR03356">
    <property type="entry name" value="BGL"/>
    <property type="match status" value="1"/>
</dbReference>
<protein>
    <recommendedName>
        <fullName evidence="3 12">Beta-glucosidase</fullName>
        <ecNumber evidence="3 12">3.2.1.21</ecNumber>
    </recommendedName>
</protein>
<reference evidence="13 14" key="2">
    <citation type="submission" date="2019-09" db="EMBL/GenBank/DDBJ databases">
        <authorList>
            <person name="Jin C."/>
        </authorList>
    </citation>
    <scope>NUCLEOTIDE SEQUENCE [LARGE SCALE GENOMIC DNA]</scope>
    <source>
        <strain evidence="13 14">AN110305</strain>
    </source>
</reference>
<evidence type="ECO:0000256" key="12">
    <source>
        <dbReference type="RuleBase" id="RU361175"/>
    </source>
</evidence>
<comment type="similarity">
    <text evidence="2 12">Belongs to the glycosyl hydrolase 1 family.</text>
</comment>
<organism evidence="13 14">
    <name type="scientific">Solihabitans fulvus</name>
    <dbReference type="NCBI Taxonomy" id="1892852"/>
    <lineage>
        <taxon>Bacteria</taxon>
        <taxon>Bacillati</taxon>
        <taxon>Actinomycetota</taxon>
        <taxon>Actinomycetes</taxon>
        <taxon>Pseudonocardiales</taxon>
        <taxon>Pseudonocardiaceae</taxon>
        <taxon>Solihabitans</taxon>
    </lineage>
</organism>
<feature type="binding site" evidence="10">
    <location>
        <position position="288"/>
    </location>
    <ligand>
        <name>substrate</name>
    </ligand>
</feature>
<evidence type="ECO:0000256" key="8">
    <source>
        <dbReference type="ARBA" id="ARBA00023326"/>
    </source>
</evidence>
<evidence type="ECO:0000256" key="1">
    <source>
        <dbReference type="ARBA" id="ARBA00000448"/>
    </source>
</evidence>
<dbReference type="EMBL" id="VUOB01000076">
    <property type="protein sequence ID" value="KAA2252195.1"/>
    <property type="molecule type" value="Genomic_DNA"/>
</dbReference>
<name>A0A5B2WLB8_9PSEU</name>
<dbReference type="EC" id="3.2.1.21" evidence="3 12"/>
<feature type="binding site" evidence="10">
    <location>
        <begin position="397"/>
        <end position="398"/>
    </location>
    <ligand>
        <name>substrate</name>
    </ligand>
</feature>
<gene>
    <name evidence="13" type="ORF">F0L68_36235</name>
</gene>
<dbReference type="PANTHER" id="PTHR10353">
    <property type="entry name" value="GLYCOSYL HYDROLASE"/>
    <property type="match status" value="1"/>
</dbReference>
<evidence type="ECO:0000256" key="10">
    <source>
        <dbReference type="PIRSR" id="PIRSR617736-2"/>
    </source>
</evidence>
<dbReference type="Gene3D" id="3.20.20.80">
    <property type="entry name" value="Glycosidases"/>
    <property type="match status" value="1"/>
</dbReference>
<dbReference type="OrthoDB" id="9765195at2"/>
<evidence type="ECO:0000256" key="4">
    <source>
        <dbReference type="ARBA" id="ARBA00022801"/>
    </source>
</evidence>
<accession>A0A5B2WLB8</accession>
<feature type="binding site" evidence="10">
    <location>
        <position position="17"/>
    </location>
    <ligand>
        <name>substrate</name>
    </ligand>
</feature>
<feature type="binding site" evidence="10">
    <location>
        <position position="390"/>
    </location>
    <ligand>
        <name>substrate</name>
    </ligand>
</feature>
<evidence type="ECO:0000256" key="5">
    <source>
        <dbReference type="ARBA" id="ARBA00023001"/>
    </source>
</evidence>
<keyword evidence="5" id="KW-0136">Cellulose degradation</keyword>
<dbReference type="SUPFAM" id="SSF51445">
    <property type="entry name" value="(Trans)glycosidases"/>
    <property type="match status" value="1"/>
</dbReference>
<keyword evidence="7 12" id="KW-0326">Glycosidase</keyword>
<reference evidence="13 14" key="1">
    <citation type="submission" date="2019-09" db="EMBL/GenBank/DDBJ databases">
        <title>Goodfellowia gen. nov., a new genus of the Pseudonocardineae related to Actinoalloteichus, containing Goodfellowia coeruleoviolacea gen. nov., comb. nov. gen. nov., comb. nov.</title>
        <authorList>
            <person name="Labeda D."/>
        </authorList>
    </citation>
    <scope>NUCLEOTIDE SEQUENCE [LARGE SCALE GENOMIC DNA]</scope>
    <source>
        <strain evidence="13 14">AN110305</strain>
    </source>
</reference>
<keyword evidence="14" id="KW-1185">Reference proteome</keyword>
<dbReference type="Pfam" id="PF00232">
    <property type="entry name" value="Glyco_hydro_1"/>
    <property type="match status" value="1"/>
</dbReference>
<evidence type="ECO:0000256" key="2">
    <source>
        <dbReference type="ARBA" id="ARBA00010838"/>
    </source>
</evidence>
<dbReference type="InterPro" id="IPR001360">
    <property type="entry name" value="Glyco_hydro_1"/>
</dbReference>
<dbReference type="PRINTS" id="PR00131">
    <property type="entry name" value="GLHYDRLASE1"/>
</dbReference>
<dbReference type="PROSITE" id="PS00572">
    <property type="entry name" value="GLYCOSYL_HYDROL_F1_1"/>
    <property type="match status" value="1"/>
</dbReference>
<comment type="catalytic activity">
    <reaction evidence="1 12">
        <text>Hydrolysis of terminal, non-reducing beta-D-glucosyl residues with release of beta-D-glucose.</text>
        <dbReference type="EC" id="3.2.1.21"/>
    </reaction>
</comment>
<evidence type="ECO:0000313" key="14">
    <source>
        <dbReference type="Proteomes" id="UP000323454"/>
    </source>
</evidence>
<evidence type="ECO:0000256" key="7">
    <source>
        <dbReference type="ARBA" id="ARBA00023295"/>
    </source>
</evidence>
<evidence type="ECO:0000256" key="11">
    <source>
        <dbReference type="PROSITE-ProRule" id="PRU10055"/>
    </source>
</evidence>
<keyword evidence="6" id="KW-0119">Carbohydrate metabolism</keyword>
<dbReference type="PROSITE" id="PS00653">
    <property type="entry name" value="GLYCOSYL_HYDROL_F1_2"/>
    <property type="match status" value="1"/>
</dbReference>
<dbReference type="GO" id="GO:0005829">
    <property type="term" value="C:cytosol"/>
    <property type="evidence" value="ECO:0007669"/>
    <property type="project" value="TreeGrafter"/>
</dbReference>
<evidence type="ECO:0000313" key="13">
    <source>
        <dbReference type="EMBL" id="KAA2252195.1"/>
    </source>
</evidence>
<dbReference type="GO" id="GO:0030245">
    <property type="term" value="P:cellulose catabolic process"/>
    <property type="evidence" value="ECO:0007669"/>
    <property type="project" value="UniProtKB-KW"/>
</dbReference>
<feature type="active site" description="Nucleophile" evidence="9 11">
    <location>
        <position position="350"/>
    </location>
</feature>
<feature type="binding site" evidence="10">
    <location>
        <position position="117"/>
    </location>
    <ligand>
        <name>substrate</name>
    </ligand>
</feature>
<keyword evidence="8" id="KW-0624">Polysaccharide degradation</keyword>
<evidence type="ECO:0000256" key="3">
    <source>
        <dbReference type="ARBA" id="ARBA00012744"/>
    </source>
</evidence>
<evidence type="ECO:0000256" key="6">
    <source>
        <dbReference type="ARBA" id="ARBA00023277"/>
    </source>
</evidence>
<feature type="binding site" evidence="10">
    <location>
        <position position="161"/>
    </location>
    <ligand>
        <name>substrate</name>
    </ligand>
</feature>
<proteinExistence type="inferred from homology"/>
<sequence>MRFPSDFVWGAATAAFQIEGSTTVDGRSDSIWDAFCRVQGAVRNGDTGDPAADHYRLMAEDVALMASLGLRAYRFSVAWPRIRPDGGATNPRGLDFYDRLVDTLLDNGIDPWLTLYHWDLPQKLEELGGWANRDTAYRFADFTSSVTEHLADRVVHWTTLNEPWCSAFLGYAAGIHAPGRTEPDAATAAVHHLMLAHGLGMQVIRENVPQAVAGITLNLYPVAPVDPADESDVDAARAVDGLQNRVFLDPVFDGRYPDDVLPGLADLVEPGDMELISAPIDYLGVNYYRDYVVSGGGEPRFPSEWIGAEHAAFPPRDLPLTDSGWEVNPDGLTTVLVSLKDRGVPLYVTENGASYEGIDDYDRVAFLDTHLRAAAKAVEQGVDLRGYFCWSLLDNFEWAEGYAKRFGLVHVDFATQTRTPKRSAQWFAKVIDTNEVR</sequence>
<feature type="active site" description="Proton donor" evidence="9">
    <location>
        <position position="162"/>
    </location>
</feature>
<comment type="caution">
    <text evidence="13">The sequence shown here is derived from an EMBL/GenBank/DDBJ whole genome shotgun (WGS) entry which is preliminary data.</text>
</comment>
<dbReference type="GO" id="GO:0008422">
    <property type="term" value="F:beta-glucosidase activity"/>
    <property type="evidence" value="ECO:0007669"/>
    <property type="project" value="UniProtKB-EC"/>
</dbReference>
<dbReference type="InterPro" id="IPR033132">
    <property type="entry name" value="GH_1_N_CS"/>
</dbReference>
<dbReference type="RefSeq" id="WP_149854425.1">
    <property type="nucleotide sequence ID" value="NZ_VUOB01000076.1"/>
</dbReference>
<dbReference type="AlphaFoldDB" id="A0A5B2WLB8"/>
<dbReference type="Proteomes" id="UP000323454">
    <property type="component" value="Unassembled WGS sequence"/>
</dbReference>
<dbReference type="FunFam" id="3.20.20.80:FF:000004">
    <property type="entry name" value="Beta-glucosidase 6-phospho-beta-glucosidase"/>
    <property type="match status" value="1"/>
</dbReference>
<dbReference type="PANTHER" id="PTHR10353:SF36">
    <property type="entry name" value="LP05116P"/>
    <property type="match status" value="1"/>
</dbReference>
<evidence type="ECO:0000256" key="9">
    <source>
        <dbReference type="PIRSR" id="PIRSR617736-1"/>
    </source>
</evidence>